<dbReference type="Gene3D" id="3.40.630.30">
    <property type="match status" value="1"/>
</dbReference>
<dbReference type="AlphaFoldDB" id="A0A4R1B4T6"/>
<keyword evidence="2" id="KW-0012">Acyltransferase</keyword>
<evidence type="ECO:0000259" key="3">
    <source>
        <dbReference type="PROSITE" id="PS51186"/>
    </source>
</evidence>
<organism evidence="4 5">
    <name type="scientific">Flaviaesturariibacter flavus</name>
    <dbReference type="NCBI Taxonomy" id="2502780"/>
    <lineage>
        <taxon>Bacteria</taxon>
        <taxon>Pseudomonadati</taxon>
        <taxon>Bacteroidota</taxon>
        <taxon>Chitinophagia</taxon>
        <taxon>Chitinophagales</taxon>
        <taxon>Chitinophagaceae</taxon>
        <taxon>Flaviaestuariibacter</taxon>
    </lineage>
</organism>
<proteinExistence type="predicted"/>
<evidence type="ECO:0000256" key="1">
    <source>
        <dbReference type="ARBA" id="ARBA00022679"/>
    </source>
</evidence>
<protein>
    <submittedName>
        <fullName evidence="4">GNAT family N-acetyltransferase</fullName>
    </submittedName>
</protein>
<feature type="domain" description="N-acetyltransferase" evidence="3">
    <location>
        <begin position="7"/>
        <end position="176"/>
    </location>
</feature>
<dbReference type="InterPro" id="IPR050832">
    <property type="entry name" value="Bact_Acetyltransf"/>
</dbReference>
<dbReference type="PANTHER" id="PTHR43877">
    <property type="entry name" value="AMINOALKYLPHOSPHONATE N-ACETYLTRANSFERASE-RELATED-RELATED"/>
    <property type="match status" value="1"/>
</dbReference>
<evidence type="ECO:0000313" key="5">
    <source>
        <dbReference type="Proteomes" id="UP000295334"/>
    </source>
</evidence>
<keyword evidence="5" id="KW-1185">Reference proteome</keyword>
<dbReference type="SUPFAM" id="SSF55729">
    <property type="entry name" value="Acyl-CoA N-acyltransferases (Nat)"/>
    <property type="match status" value="1"/>
</dbReference>
<gene>
    <name evidence="4" type="ORF">EPD60_13725</name>
</gene>
<keyword evidence="1 4" id="KW-0808">Transferase</keyword>
<name>A0A4R1B4T6_9BACT</name>
<dbReference type="GO" id="GO:0016747">
    <property type="term" value="F:acyltransferase activity, transferring groups other than amino-acyl groups"/>
    <property type="evidence" value="ECO:0007669"/>
    <property type="project" value="InterPro"/>
</dbReference>
<dbReference type="Pfam" id="PF00583">
    <property type="entry name" value="Acetyltransf_1"/>
    <property type="match status" value="1"/>
</dbReference>
<dbReference type="InterPro" id="IPR000182">
    <property type="entry name" value="GNAT_dom"/>
</dbReference>
<accession>A0A4R1B4T6</accession>
<dbReference type="CDD" id="cd04301">
    <property type="entry name" value="NAT_SF"/>
    <property type="match status" value="1"/>
</dbReference>
<evidence type="ECO:0000256" key="2">
    <source>
        <dbReference type="ARBA" id="ARBA00023315"/>
    </source>
</evidence>
<dbReference type="RefSeq" id="WP_131450097.1">
    <property type="nucleotide sequence ID" value="NZ_SJZI01000047.1"/>
</dbReference>
<dbReference type="Proteomes" id="UP000295334">
    <property type="component" value="Unassembled WGS sequence"/>
</dbReference>
<comment type="caution">
    <text evidence="4">The sequence shown here is derived from an EMBL/GenBank/DDBJ whole genome shotgun (WGS) entry which is preliminary data.</text>
</comment>
<dbReference type="InterPro" id="IPR016181">
    <property type="entry name" value="Acyl_CoA_acyltransferase"/>
</dbReference>
<reference evidence="4 5" key="1">
    <citation type="submission" date="2019-03" db="EMBL/GenBank/DDBJ databases">
        <authorList>
            <person name="Kim M.K.M."/>
        </authorList>
    </citation>
    <scope>NUCLEOTIDE SEQUENCE [LARGE SCALE GENOMIC DNA]</scope>
    <source>
        <strain evidence="4 5">17J68-12</strain>
    </source>
</reference>
<sequence length="176" mass="19924">MPARPPVTIVPAQVSDAALLSRLAGQTFRESHGHSAAPADIDAYEAAKYKEAELERELSDPNNIYHLVYYEGEPAGFSKIQLNSPYKGAAQSNLAKLDRIYVLRAWYDKGLGKTLFQFLVSLMKDAGQAGTWLYTWKENHRAIAFYERQGFRIIGSHDFFLSPTHSNPNWQMLLLF</sequence>
<dbReference type="EMBL" id="SJZI01000047">
    <property type="protein sequence ID" value="TCJ13124.1"/>
    <property type="molecule type" value="Genomic_DNA"/>
</dbReference>
<dbReference type="PROSITE" id="PS51186">
    <property type="entry name" value="GNAT"/>
    <property type="match status" value="1"/>
</dbReference>
<dbReference type="OrthoDB" id="7205533at2"/>
<evidence type="ECO:0000313" key="4">
    <source>
        <dbReference type="EMBL" id="TCJ13124.1"/>
    </source>
</evidence>